<dbReference type="GO" id="GO:0031564">
    <property type="term" value="P:transcription antitermination"/>
    <property type="evidence" value="ECO:0007669"/>
    <property type="project" value="UniProtKB-KW"/>
</dbReference>
<dbReference type="Gene3D" id="1.10.940.10">
    <property type="entry name" value="NusB-like"/>
    <property type="match status" value="1"/>
</dbReference>
<comment type="caution">
    <text evidence="8">The sequence shown here is derived from an EMBL/GenBank/DDBJ whole genome shotgun (WGS) entry which is preliminary data.</text>
</comment>
<dbReference type="GO" id="GO:0005829">
    <property type="term" value="C:cytosol"/>
    <property type="evidence" value="ECO:0007669"/>
    <property type="project" value="TreeGrafter"/>
</dbReference>
<dbReference type="PANTHER" id="PTHR11078:SF3">
    <property type="entry name" value="ANTITERMINATION NUSB DOMAIN-CONTAINING PROTEIN"/>
    <property type="match status" value="1"/>
</dbReference>
<feature type="domain" description="NusB/RsmB/TIM44" evidence="7">
    <location>
        <begin position="12"/>
        <end position="140"/>
    </location>
</feature>
<keyword evidence="3 6" id="KW-0694">RNA-binding</keyword>
<dbReference type="STRING" id="119224.AKK44_05330"/>
<dbReference type="GO" id="GO:0003723">
    <property type="term" value="F:RNA binding"/>
    <property type="evidence" value="ECO:0007669"/>
    <property type="project" value="UniProtKB-UniRule"/>
</dbReference>
<proteinExistence type="inferred from homology"/>
<evidence type="ECO:0000256" key="3">
    <source>
        <dbReference type="ARBA" id="ARBA00022884"/>
    </source>
</evidence>
<keyword evidence="2 6" id="KW-0889">Transcription antitermination</keyword>
<organism evidence="8 9">
    <name type="scientific">Streptococcus phocae</name>
    <dbReference type="NCBI Taxonomy" id="119224"/>
    <lineage>
        <taxon>Bacteria</taxon>
        <taxon>Bacillati</taxon>
        <taxon>Bacillota</taxon>
        <taxon>Bacilli</taxon>
        <taxon>Lactobacillales</taxon>
        <taxon>Streptococcaceae</taxon>
        <taxon>Streptococcus</taxon>
    </lineage>
</organism>
<dbReference type="InterPro" id="IPR035926">
    <property type="entry name" value="NusB-like_sf"/>
</dbReference>
<evidence type="ECO:0000256" key="5">
    <source>
        <dbReference type="ARBA" id="ARBA00023163"/>
    </source>
</evidence>
<name>A0A0P6S1E4_9STRE</name>
<dbReference type="PATRIC" id="fig|119224.3.peg.607"/>
<dbReference type="InterPro" id="IPR006027">
    <property type="entry name" value="NusB_RsmB_TIM44"/>
</dbReference>
<keyword evidence="4 6" id="KW-0805">Transcription regulation</keyword>
<dbReference type="Proteomes" id="UP000049578">
    <property type="component" value="Unassembled WGS sequence"/>
</dbReference>
<dbReference type="RefSeq" id="WP_054278824.1">
    <property type="nucleotide sequence ID" value="NZ_LHQM01000020.1"/>
</dbReference>
<dbReference type="EMBL" id="LHQM01000020">
    <property type="protein sequence ID" value="KPJ22285.1"/>
    <property type="molecule type" value="Genomic_DNA"/>
</dbReference>
<keyword evidence="5 6" id="KW-0804">Transcription</keyword>
<sequence>MTKRFQNSRRDLRERAFQALFTMEMGGDFLLASQFAYDHDKAIAEDDQPSELPVFLLNLVNGVTNHKAELDDLIIKHLKTGWSIERLTVADLTMLRLGLFEITLFEETPDRVALNEIIEIAKKYSDETSAKFINGLLSQFVSTEDDDAATD</sequence>
<dbReference type="HAMAP" id="MF_00073">
    <property type="entry name" value="NusB"/>
    <property type="match status" value="1"/>
</dbReference>
<evidence type="ECO:0000256" key="1">
    <source>
        <dbReference type="ARBA" id="ARBA00005952"/>
    </source>
</evidence>
<evidence type="ECO:0000259" key="7">
    <source>
        <dbReference type="Pfam" id="PF01029"/>
    </source>
</evidence>
<dbReference type="PANTHER" id="PTHR11078">
    <property type="entry name" value="N UTILIZATION SUBSTANCE PROTEIN B-RELATED"/>
    <property type="match status" value="1"/>
</dbReference>
<dbReference type="NCBIfam" id="NF001223">
    <property type="entry name" value="PRK00202.1-1"/>
    <property type="match status" value="1"/>
</dbReference>
<dbReference type="AlphaFoldDB" id="A0A0P6S1E4"/>
<dbReference type="GO" id="GO:0006353">
    <property type="term" value="P:DNA-templated transcription termination"/>
    <property type="evidence" value="ECO:0007669"/>
    <property type="project" value="UniProtKB-UniRule"/>
</dbReference>
<gene>
    <name evidence="6" type="primary">nusB</name>
    <name evidence="8" type="ORF">AKK44_05330</name>
</gene>
<protein>
    <recommendedName>
        <fullName evidence="6">Transcription antitermination protein NusB</fullName>
    </recommendedName>
    <alternativeName>
        <fullName evidence="6">Antitermination factor NusB</fullName>
    </alternativeName>
</protein>
<reference evidence="8 9" key="1">
    <citation type="submission" date="2015-08" db="EMBL/GenBank/DDBJ databases">
        <title>Genome sequence of Streptococcus phocae subsp. phocae ATCC 51973T isolated from liver specimen obtained from seal.</title>
        <authorList>
            <person name="Avendano-Herrera R."/>
        </authorList>
    </citation>
    <scope>NUCLEOTIDE SEQUENCE [LARGE SCALE GENOMIC DNA]</scope>
    <source>
        <strain evidence="8 9">ATCC 51973</strain>
    </source>
</reference>
<dbReference type="SUPFAM" id="SSF48013">
    <property type="entry name" value="NusB-like"/>
    <property type="match status" value="1"/>
</dbReference>
<evidence type="ECO:0000256" key="4">
    <source>
        <dbReference type="ARBA" id="ARBA00023015"/>
    </source>
</evidence>
<evidence type="ECO:0000313" key="9">
    <source>
        <dbReference type="Proteomes" id="UP000049578"/>
    </source>
</evidence>
<comment type="function">
    <text evidence="6">Involved in transcription antitermination. Required for transcription of ribosomal RNA (rRNA) genes. Binds specifically to the boxA antiterminator sequence of the ribosomal RNA (rrn) operons.</text>
</comment>
<keyword evidence="9" id="KW-1185">Reference proteome</keyword>
<comment type="similarity">
    <text evidence="1 6">Belongs to the NusB family.</text>
</comment>
<evidence type="ECO:0000313" key="8">
    <source>
        <dbReference type="EMBL" id="KPJ22285.1"/>
    </source>
</evidence>
<dbReference type="NCBIfam" id="TIGR01951">
    <property type="entry name" value="nusB"/>
    <property type="match status" value="1"/>
</dbReference>
<dbReference type="InterPro" id="IPR011605">
    <property type="entry name" value="NusB_fam"/>
</dbReference>
<accession>A0A0P6S1E4</accession>
<dbReference type="Pfam" id="PF01029">
    <property type="entry name" value="NusB"/>
    <property type="match status" value="1"/>
</dbReference>
<evidence type="ECO:0000256" key="6">
    <source>
        <dbReference type="HAMAP-Rule" id="MF_00073"/>
    </source>
</evidence>
<evidence type="ECO:0000256" key="2">
    <source>
        <dbReference type="ARBA" id="ARBA00022814"/>
    </source>
</evidence>